<feature type="chain" id="PRO_5043156084" description="Lipoprotein" evidence="2">
    <location>
        <begin position="26"/>
        <end position="205"/>
    </location>
</feature>
<feature type="signal peptide" evidence="2">
    <location>
        <begin position="1"/>
        <end position="25"/>
    </location>
</feature>
<reference evidence="3" key="2">
    <citation type="journal article" date="2020" name="Front. Microbiol.">
        <title>Genetic Variants of the DSF Quorum Sensing System in Stenotrophomonas maltophilia Influence Virulence and Resistance Phenotypes Among Genotypically Diverse Clinical Isolates.</title>
        <authorList>
            <person name="Yero D."/>
            <person name="Huedo P."/>
            <person name="Conchillo-Sole O."/>
            <person name="Martinez-Servat S."/>
            <person name="Mamat U."/>
            <person name="Coves X."/>
            <person name="Llanas F."/>
            <person name="Roca I."/>
            <person name="Vila J."/>
            <person name="Schaible U.E."/>
            <person name="Daura X."/>
            <person name="Gibert I."/>
        </authorList>
    </citation>
    <scope>NUCLEOTIDE SEQUENCE</scope>
    <source>
        <strain evidence="3">OG156</strain>
    </source>
</reference>
<evidence type="ECO:0000256" key="1">
    <source>
        <dbReference type="SAM" id="MobiDB-lite"/>
    </source>
</evidence>
<dbReference type="PROSITE" id="PS51257">
    <property type="entry name" value="PROKAR_LIPOPROTEIN"/>
    <property type="match status" value="1"/>
</dbReference>
<dbReference type="EMBL" id="RAUE01000010">
    <property type="protein sequence ID" value="MBA0310603.1"/>
    <property type="molecule type" value="Genomic_DNA"/>
</dbReference>
<name>A0A2J0SNI4_STEMA</name>
<gene>
    <name evidence="3" type="ORF">D7Y33_06155</name>
</gene>
<feature type="region of interest" description="Disordered" evidence="1">
    <location>
        <begin position="29"/>
        <end position="49"/>
    </location>
</feature>
<dbReference type="OrthoDB" id="9012352at2"/>
<organism evidence="3 4">
    <name type="scientific">Stenotrophomonas maltophilia</name>
    <name type="common">Pseudomonas maltophilia</name>
    <name type="synonym">Xanthomonas maltophilia</name>
    <dbReference type="NCBI Taxonomy" id="40324"/>
    <lineage>
        <taxon>Bacteria</taxon>
        <taxon>Pseudomonadati</taxon>
        <taxon>Pseudomonadota</taxon>
        <taxon>Gammaproteobacteria</taxon>
        <taxon>Lysobacterales</taxon>
        <taxon>Lysobacteraceae</taxon>
        <taxon>Stenotrophomonas</taxon>
        <taxon>Stenotrophomonas maltophilia group</taxon>
    </lineage>
</organism>
<feature type="compositionally biased region" description="Polar residues" evidence="1">
    <location>
        <begin position="30"/>
        <end position="49"/>
    </location>
</feature>
<evidence type="ECO:0008006" key="5">
    <source>
        <dbReference type="Google" id="ProtNLM"/>
    </source>
</evidence>
<evidence type="ECO:0000313" key="4">
    <source>
        <dbReference type="Proteomes" id="UP000822271"/>
    </source>
</evidence>
<evidence type="ECO:0000313" key="3">
    <source>
        <dbReference type="EMBL" id="MBA0310603.1"/>
    </source>
</evidence>
<proteinExistence type="predicted"/>
<evidence type="ECO:0000256" key="2">
    <source>
        <dbReference type="SAM" id="SignalP"/>
    </source>
</evidence>
<keyword evidence="2" id="KW-0732">Signal</keyword>
<dbReference type="AlphaFoldDB" id="A0A2J0SNI4"/>
<dbReference type="Proteomes" id="UP000822271">
    <property type="component" value="Unassembled WGS sequence"/>
</dbReference>
<reference evidence="3" key="1">
    <citation type="submission" date="2018-09" db="EMBL/GenBank/DDBJ databases">
        <authorList>
            <person name="Groschel M."/>
            <person name="Kohl T."/>
            <person name="Conchillo-Sole O."/>
            <person name="Mamat U."/>
            <person name="Yero D."/>
            <person name="Niemann S."/>
            <person name="Daura X."/>
            <person name="Gibert I."/>
        </authorList>
    </citation>
    <scope>NUCLEOTIDE SEQUENCE</scope>
    <source>
        <strain evidence="3">OG156</strain>
    </source>
</reference>
<sequence length="205" mass="22123">MPRYAFIRPWTLALTVTTLSACAHAADRMPTSQGTDTMAPSVSETTSPSPLNAEQLLSRLLDLIKATTSTRELTAERLSAAMQAPAQTFGPGHFGYGGTLTPEWGYGLEVKQDGAAGTRLDLNFIDTSSDRKASAAAICQVDFNHFASALDAAGFKRETVRGEHGRVIYDRFDRPQLSIKVDTMPENPHALGDATHACVRLVTVQ</sequence>
<accession>A0A2J0SNI4</accession>
<comment type="caution">
    <text evidence="3">The sequence shown here is derived from an EMBL/GenBank/DDBJ whole genome shotgun (WGS) entry which is preliminary data.</text>
</comment>
<protein>
    <recommendedName>
        <fullName evidence="5">Lipoprotein</fullName>
    </recommendedName>
</protein>